<dbReference type="GO" id="GO:0003688">
    <property type="term" value="F:DNA replication origin binding"/>
    <property type="evidence" value="ECO:0007669"/>
    <property type="project" value="InterPro"/>
</dbReference>
<evidence type="ECO:0000313" key="3">
    <source>
        <dbReference type="Proteomes" id="UP000383971"/>
    </source>
</evidence>
<evidence type="ECO:0000259" key="1">
    <source>
        <dbReference type="Pfam" id="PF02399"/>
    </source>
</evidence>
<dbReference type="Pfam" id="PF02399">
    <property type="entry name" value="Herpes_ori_bp"/>
    <property type="match status" value="1"/>
</dbReference>
<dbReference type="GO" id="GO:0005524">
    <property type="term" value="F:ATP binding"/>
    <property type="evidence" value="ECO:0007669"/>
    <property type="project" value="InterPro"/>
</dbReference>
<dbReference type="Gene3D" id="3.40.50.300">
    <property type="entry name" value="P-loop containing nucleotide triphosphate hydrolases"/>
    <property type="match status" value="2"/>
</dbReference>
<dbReference type="Proteomes" id="UP000383971">
    <property type="component" value="Unassembled WGS sequence"/>
</dbReference>
<dbReference type="InterPro" id="IPR027417">
    <property type="entry name" value="P-loop_NTPase"/>
</dbReference>
<dbReference type="GO" id="GO:0006260">
    <property type="term" value="P:DNA replication"/>
    <property type="evidence" value="ECO:0007669"/>
    <property type="project" value="InterPro"/>
</dbReference>
<reference evidence="2 3" key="1">
    <citation type="submission" date="2019-08" db="EMBL/GenBank/DDBJ databases">
        <authorList>
            <person name="Peeters C."/>
        </authorList>
    </citation>
    <scope>NUCLEOTIDE SEQUENCE [LARGE SCALE GENOMIC DNA]</scope>
    <source>
        <strain evidence="2 3">LMG 31111</strain>
    </source>
</reference>
<gene>
    <name evidence="2" type="ORF">PCO31111_05086</name>
</gene>
<protein>
    <recommendedName>
        <fullName evidence="1">Replication origin-binding protein domain-containing protein</fullName>
    </recommendedName>
</protein>
<dbReference type="NCBIfam" id="NF042913">
    <property type="entry name" value="CyRepA1"/>
    <property type="match status" value="1"/>
</dbReference>
<dbReference type="RefSeq" id="WP_174977358.1">
    <property type="nucleotide sequence ID" value="NZ_CABPSE010000032.1"/>
</dbReference>
<evidence type="ECO:0000313" key="2">
    <source>
        <dbReference type="EMBL" id="VVE56033.1"/>
    </source>
</evidence>
<dbReference type="InterPro" id="IPR003450">
    <property type="entry name" value="Replication_origin-bd"/>
</dbReference>
<accession>A0A5E4Z709</accession>
<dbReference type="SUPFAM" id="SSF52540">
    <property type="entry name" value="P-loop containing nucleoside triphosphate hydrolases"/>
    <property type="match status" value="1"/>
</dbReference>
<feature type="domain" description="Replication origin-binding protein" evidence="1">
    <location>
        <begin position="346"/>
        <end position="469"/>
    </location>
</feature>
<keyword evidence="3" id="KW-1185">Reference proteome</keyword>
<dbReference type="AlphaFoldDB" id="A0A5E4Z709"/>
<dbReference type="InterPro" id="IPR049996">
    <property type="entry name" value="Slr7037-like"/>
</dbReference>
<name>A0A5E4Z709_9BURK</name>
<sequence>MKISINTNIINKSKTGWKTPWNTVDCSVAQLAEHVKQGHAFSYAYSDGARDSDNFLQADYLMVDIDFESELTSLTIQSALESEFVKNFAGLVYTTASHTDEQHHFRLIFPLENPITDAGTLKLATSGLIRKFGGDRACTDAARVSFGNTNAQTWIIGNHLPSDEVKTLLAQGNDLVAIQAAKIKNEYGRDRSGQTVRSNVKLSPNQLLSTASGGTVTLKHAQRMTKVHCPVHIDKNPSAFVTRGATGGVGVHCQACSCTYWADRTETAFDLGRFNNIIDSRVLPPITSLPPVRFANAVNSMFDMGIPDDPYTLTLNFLTNDLKEFSTRTCTPYLQKPDILLPGSILIRSPKGSGKTQLLQEIVATAKQENKSVLVVGHRTTLLQGLAQRLGIDCYIEDGVDLEDETDESPSPRKGRKQRRPSKYFAICADSVERRMNTAIMRYDIVIIDEAEQVLGHIFDSDTMRKDRVATFDKLRYFIRNAQFRYYLDADLNLPTLMFAKLIGSVHRDDVTTLIVNDPLPLAKEALLYQSRYHLISEMMSAVEQKKRVYICTNSRRDALTLTEAINHEFDGQRRVMTITSENSKTPEVAAFLRDIKNEYLNYDVLIASPSIGTGVDITFDENAEMVDAVFGIFHPQVNTHFDIDQQIYRVRHPKEVHVWISNERFHVETDVEMIKHDIVRFEQGMSHFGEIDDSTGIPSPRRDAPFVHIYSHILAYKRASMNNLRANWTKLREANGWTVKLIEKDKEAVKIAKSMDDSARDRQHDREVNLVLNAPKIGEHTAAVLRKLRESSTISPEEQAMIDRYYAEDFFCVDATYENVSLFDKGMLRDRFSRFESVLELSGAKPTYARSIDEGGALFNRAQAELIASLLSAAGIFSQTGARFDCEKTYAASDLKDFAEMCLDRKSEIEQILPGMTIRAKLMKNPTQQLGEFLRYIGLAHDKVETTRVNGNSPIYHYRLVRGSVDCLMSIRSAREAAMREKIQQIIDSGKFSENEMALALKKIEEKMTAKGLSSNTLPRKKKSK</sequence>
<organism evidence="2 3">
    <name type="scientific">Pandoraea communis</name>
    <dbReference type="NCBI Taxonomy" id="2508297"/>
    <lineage>
        <taxon>Bacteria</taxon>
        <taxon>Pseudomonadati</taxon>
        <taxon>Pseudomonadota</taxon>
        <taxon>Betaproteobacteria</taxon>
        <taxon>Burkholderiales</taxon>
        <taxon>Burkholderiaceae</taxon>
        <taxon>Pandoraea</taxon>
    </lineage>
</organism>
<dbReference type="EMBL" id="CABPSE010000032">
    <property type="protein sequence ID" value="VVE56033.1"/>
    <property type="molecule type" value="Genomic_DNA"/>
</dbReference>
<proteinExistence type="predicted"/>